<proteinExistence type="predicted"/>
<gene>
    <name evidence="2" type="ORF">NGB36_11370</name>
</gene>
<dbReference type="Pfam" id="PF03756">
    <property type="entry name" value="AfsA"/>
    <property type="match status" value="1"/>
</dbReference>
<sequence length="185" mass="19628">MQGGTSVGAGSFAYAGRAASADHPVRGTPSAAAPVPAGLVHRARSENVLIGGFEQLGEDEYAAELLDPPPGHYLVSGTGPTRSLGELMEGLRQFATLLGHEAREVAADGQFIVGSFDVRLDRPLRRGRRTVLRCCGLPTARRRGAGVMRFTVHGGPIIGEAAITGHVVSRRAYEHLRRMRPVGAR</sequence>
<dbReference type="Proteomes" id="UP001057702">
    <property type="component" value="Unassembled WGS sequence"/>
</dbReference>
<evidence type="ECO:0000313" key="2">
    <source>
        <dbReference type="EMBL" id="MCQ4081181.1"/>
    </source>
</evidence>
<dbReference type="InterPro" id="IPR005509">
    <property type="entry name" value="AfsA_hotdog_dom"/>
</dbReference>
<accession>A0ABT1PU32</accession>
<evidence type="ECO:0000313" key="3">
    <source>
        <dbReference type="Proteomes" id="UP001057702"/>
    </source>
</evidence>
<name>A0ABT1PU32_9ACTN</name>
<dbReference type="EMBL" id="JANFNG010000006">
    <property type="protein sequence ID" value="MCQ4081181.1"/>
    <property type="molecule type" value="Genomic_DNA"/>
</dbReference>
<comment type="caution">
    <text evidence="2">The sequence shown here is derived from an EMBL/GenBank/DDBJ whole genome shotgun (WGS) entry which is preliminary data.</text>
</comment>
<feature type="domain" description="A-factor biosynthesis hotdog" evidence="1">
    <location>
        <begin position="39"/>
        <end position="142"/>
    </location>
</feature>
<protein>
    <recommendedName>
        <fullName evidence="1">A-factor biosynthesis hotdog domain-containing protein</fullName>
    </recommendedName>
</protein>
<organism evidence="2 3">
    <name type="scientific">Streptomyces humicola</name>
    <dbReference type="NCBI Taxonomy" id="2953240"/>
    <lineage>
        <taxon>Bacteria</taxon>
        <taxon>Bacillati</taxon>
        <taxon>Actinomycetota</taxon>
        <taxon>Actinomycetes</taxon>
        <taxon>Kitasatosporales</taxon>
        <taxon>Streptomycetaceae</taxon>
        <taxon>Streptomyces</taxon>
    </lineage>
</organism>
<keyword evidence="3" id="KW-1185">Reference proteome</keyword>
<evidence type="ECO:0000259" key="1">
    <source>
        <dbReference type="Pfam" id="PF03756"/>
    </source>
</evidence>
<reference evidence="2" key="1">
    <citation type="submission" date="2022-06" db="EMBL/GenBank/DDBJ databases">
        <title>Draft genome sequence of Streptomyces sp. RB6PN25 isolated from peat swamp forest in Thailand.</title>
        <authorList>
            <person name="Duangmal K."/>
            <person name="Klaysubun C."/>
        </authorList>
    </citation>
    <scope>NUCLEOTIDE SEQUENCE</scope>
    <source>
        <strain evidence="2">RB6PN25</strain>
    </source>
</reference>